<dbReference type="Proteomes" id="UP000186026">
    <property type="component" value="Unassembled WGS sequence"/>
</dbReference>
<dbReference type="Pfam" id="PF00144">
    <property type="entry name" value="Beta-lactamase"/>
    <property type="match status" value="1"/>
</dbReference>
<evidence type="ECO:0000259" key="1">
    <source>
        <dbReference type="Pfam" id="PF00144"/>
    </source>
</evidence>
<sequence>MLSFDQTITMTRLYLRMSQKNASKMKKNLVLIILAFLSPLVTQAQYSSASFTTKSTERINLDSLNQIGQLLLEAIDNEWIAGAVALVAVDGEVVYEKAFGYRNIAQEIALEPEDIFRMASMTKPITSIAILKLYEDGKLNFDDPVSKYIPEFANPQILVDVNPLDSSYTTKPATREVTIHDLLTHTSGISYGFADTLMNKIYAKAGIIDLTTLKPIKIEESIAKLAKLPLKHEPGEKFTYGLSIDVLGRVVEVASGQSFDQYLIENIFDPLGMNDTRFYFDDEAQAARLTTMYANTRREALIEFPENPNANMSAFFPIKGAKTYFSGGAGLSSTAQDYFKFCQMVLNDGELNGLKILKKETVAYAKNNQIGELRMGKDHFTYGYQVVPEDGDLRFGRFHGKISWGGAFQTTFWIDPVRNSVAILLTQMYPSYHQQKLYGPFEKIVNGSFID</sequence>
<dbReference type="SUPFAM" id="SSF56601">
    <property type="entry name" value="beta-lactamase/transpeptidase-like"/>
    <property type="match status" value="1"/>
</dbReference>
<reference evidence="3" key="1">
    <citation type="submission" date="2017-01" db="EMBL/GenBank/DDBJ databases">
        <authorList>
            <person name="Varghese N."/>
            <person name="Submissions S."/>
        </authorList>
    </citation>
    <scope>NUCLEOTIDE SEQUENCE [LARGE SCALE GENOMIC DNA]</scope>
    <source>
        <strain evidence="3">DSM 46698</strain>
    </source>
</reference>
<dbReference type="EMBL" id="FTOP01000003">
    <property type="protein sequence ID" value="SIS70584.1"/>
    <property type="molecule type" value="Genomic_DNA"/>
</dbReference>
<protein>
    <submittedName>
        <fullName evidence="2">CubicO group peptidase, beta-lactamase class C family</fullName>
    </submittedName>
</protein>
<gene>
    <name evidence="2" type="ORF">SAMN05421761_103155</name>
</gene>
<accession>A0A1N7L9V2</accession>
<dbReference type="PANTHER" id="PTHR43283:SF3">
    <property type="entry name" value="BETA-LACTAMASE FAMILY PROTEIN (AFU_ORTHOLOGUE AFUA_5G07500)"/>
    <property type="match status" value="1"/>
</dbReference>
<dbReference type="InterPro" id="IPR001466">
    <property type="entry name" value="Beta-lactam-related"/>
</dbReference>
<evidence type="ECO:0000313" key="2">
    <source>
        <dbReference type="EMBL" id="SIS70584.1"/>
    </source>
</evidence>
<dbReference type="STRING" id="529505.SAMN05421761_103155"/>
<dbReference type="AlphaFoldDB" id="A0A1N7L9V2"/>
<evidence type="ECO:0000313" key="3">
    <source>
        <dbReference type="Proteomes" id="UP000186026"/>
    </source>
</evidence>
<dbReference type="InterPro" id="IPR012338">
    <property type="entry name" value="Beta-lactam/transpept-like"/>
</dbReference>
<name>A0A1N7L9V2_9BACT</name>
<proteinExistence type="predicted"/>
<dbReference type="InterPro" id="IPR050789">
    <property type="entry name" value="Diverse_Enzym_Activities"/>
</dbReference>
<keyword evidence="3" id="KW-1185">Reference proteome</keyword>
<feature type="domain" description="Beta-lactamase-related" evidence="1">
    <location>
        <begin position="76"/>
        <end position="428"/>
    </location>
</feature>
<dbReference type="Gene3D" id="3.40.710.10">
    <property type="entry name" value="DD-peptidase/beta-lactamase superfamily"/>
    <property type="match status" value="1"/>
</dbReference>
<dbReference type="PANTHER" id="PTHR43283">
    <property type="entry name" value="BETA-LACTAMASE-RELATED"/>
    <property type="match status" value="1"/>
</dbReference>
<organism evidence="2 3">
    <name type="scientific">Belliella pelovolcani</name>
    <dbReference type="NCBI Taxonomy" id="529505"/>
    <lineage>
        <taxon>Bacteria</taxon>
        <taxon>Pseudomonadati</taxon>
        <taxon>Bacteroidota</taxon>
        <taxon>Cytophagia</taxon>
        <taxon>Cytophagales</taxon>
        <taxon>Cyclobacteriaceae</taxon>
        <taxon>Belliella</taxon>
    </lineage>
</organism>